<evidence type="ECO:0000313" key="3">
    <source>
        <dbReference type="WBParaSite" id="EgrG_000540700"/>
    </source>
</evidence>
<dbReference type="AlphaFoldDB" id="A0A068WYN9"/>
<organism evidence="1">
    <name type="scientific">Echinococcus granulosus</name>
    <name type="common">Hydatid tapeworm</name>
    <dbReference type="NCBI Taxonomy" id="6210"/>
    <lineage>
        <taxon>Eukaryota</taxon>
        <taxon>Metazoa</taxon>
        <taxon>Spiralia</taxon>
        <taxon>Lophotrochozoa</taxon>
        <taxon>Platyhelminthes</taxon>
        <taxon>Cestoda</taxon>
        <taxon>Eucestoda</taxon>
        <taxon>Cyclophyllidea</taxon>
        <taxon>Taeniidae</taxon>
        <taxon>Echinococcus</taxon>
        <taxon>Echinococcus granulosus group</taxon>
    </lineage>
</organism>
<protein>
    <submittedName>
        <fullName evidence="1 3">Uncharacterized protein</fullName>
    </submittedName>
</protein>
<evidence type="ECO:0000313" key="1">
    <source>
        <dbReference type="EMBL" id="CDS24974.1"/>
    </source>
</evidence>
<reference evidence="1 2" key="1">
    <citation type="journal article" date="2013" name="Nature">
        <title>The genomes of four tapeworm species reveal adaptations to parasitism.</title>
        <authorList>
            <person name="Tsai I.J."/>
            <person name="Zarowiecki M."/>
            <person name="Holroyd N."/>
            <person name="Garciarrubio A."/>
            <person name="Sanchez-Flores A."/>
            <person name="Brooks K.L."/>
            <person name="Tracey A."/>
            <person name="Bobes R.J."/>
            <person name="Fragoso G."/>
            <person name="Sciutto E."/>
            <person name="Aslett M."/>
            <person name="Beasley H."/>
            <person name="Bennett H.M."/>
            <person name="Cai J."/>
            <person name="Camicia F."/>
            <person name="Clark R."/>
            <person name="Cucher M."/>
            <person name="De Silva N."/>
            <person name="Day T.A."/>
            <person name="Deplazes P."/>
            <person name="Estrada K."/>
            <person name="Fernandez C."/>
            <person name="Holland P.W."/>
            <person name="Hou J."/>
            <person name="Hu S."/>
            <person name="Huckvale T."/>
            <person name="Hung S.S."/>
            <person name="Kamenetzky L."/>
            <person name="Keane J.A."/>
            <person name="Kiss F."/>
            <person name="Koziol U."/>
            <person name="Lambert O."/>
            <person name="Liu K."/>
            <person name="Luo X."/>
            <person name="Luo Y."/>
            <person name="Macchiaroli N."/>
            <person name="Nichol S."/>
            <person name="Paps J."/>
            <person name="Parkinson J."/>
            <person name="Pouchkina-Stantcheva N."/>
            <person name="Riddiford N."/>
            <person name="Rosenzvit M."/>
            <person name="Salinas G."/>
            <person name="Wasmuth J.D."/>
            <person name="Zamanian M."/>
            <person name="Zheng Y."/>
            <person name="Cai X."/>
            <person name="Soberon X."/>
            <person name="Olson P.D."/>
            <person name="Laclette J.P."/>
            <person name="Brehm K."/>
            <person name="Berriman M."/>
            <person name="Garciarrubio A."/>
            <person name="Bobes R.J."/>
            <person name="Fragoso G."/>
            <person name="Sanchez-Flores A."/>
            <person name="Estrada K."/>
            <person name="Cevallos M.A."/>
            <person name="Morett E."/>
            <person name="Gonzalez V."/>
            <person name="Portillo T."/>
            <person name="Ochoa-Leyva A."/>
            <person name="Jose M.V."/>
            <person name="Sciutto E."/>
            <person name="Landa A."/>
            <person name="Jimenez L."/>
            <person name="Valdes V."/>
            <person name="Carrero J.C."/>
            <person name="Larralde C."/>
            <person name="Morales-Montor J."/>
            <person name="Limon-Lason J."/>
            <person name="Soberon X."/>
            <person name="Laclette J.P."/>
        </authorList>
    </citation>
    <scope>NUCLEOTIDE SEQUENCE [LARGE SCALE GENOMIC DNA]</scope>
</reference>
<reference evidence="3" key="3">
    <citation type="submission" date="2020-10" db="UniProtKB">
        <authorList>
            <consortium name="WormBaseParasite"/>
        </authorList>
    </citation>
    <scope>IDENTIFICATION</scope>
</reference>
<reference evidence="1" key="2">
    <citation type="submission" date="2014-06" db="EMBL/GenBank/DDBJ databases">
        <authorList>
            <person name="Aslett M."/>
        </authorList>
    </citation>
    <scope>NUCLEOTIDE SEQUENCE</scope>
</reference>
<dbReference type="Proteomes" id="UP000492820">
    <property type="component" value="Unassembled WGS sequence"/>
</dbReference>
<proteinExistence type="predicted"/>
<dbReference type="EMBL" id="LK028664">
    <property type="protein sequence ID" value="CDS24974.1"/>
    <property type="molecule type" value="Genomic_DNA"/>
</dbReference>
<sequence length="59" mass="6890">MLMRVSYKKPTYVVFHSLPEPKRRRQAIRDRSKAPPSTQIVAAFTMPHIYTNAFQIVSQ</sequence>
<dbReference type="WBParaSite" id="EgrG_000540700">
    <property type="protein sequence ID" value="EgrG_000540700"/>
    <property type="gene ID" value="EgrG_000540700"/>
</dbReference>
<gene>
    <name evidence="1" type="ORF">EgrG_000540700</name>
</gene>
<accession>A0A068WYN9</accession>
<evidence type="ECO:0000313" key="2">
    <source>
        <dbReference type="Proteomes" id="UP000492820"/>
    </source>
</evidence>
<name>A0A068WYN9_ECHGR</name>